<reference evidence="2 3" key="1">
    <citation type="journal article" date="2016" name="Nat. Commun.">
        <title>Thousands of microbial genomes shed light on interconnected biogeochemical processes in an aquifer system.</title>
        <authorList>
            <person name="Anantharaman K."/>
            <person name="Brown C.T."/>
            <person name="Hug L.A."/>
            <person name="Sharon I."/>
            <person name="Castelle C.J."/>
            <person name="Probst A.J."/>
            <person name="Thomas B.C."/>
            <person name="Singh A."/>
            <person name="Wilkins M.J."/>
            <person name="Karaoz U."/>
            <person name="Brodie E.L."/>
            <person name="Williams K.H."/>
            <person name="Hubbard S.S."/>
            <person name="Banfield J.F."/>
        </authorList>
    </citation>
    <scope>NUCLEOTIDE SEQUENCE [LARGE SCALE GENOMIC DNA]</scope>
</reference>
<proteinExistence type="predicted"/>
<evidence type="ECO:0000313" key="3">
    <source>
        <dbReference type="Proteomes" id="UP000177117"/>
    </source>
</evidence>
<gene>
    <name evidence="2" type="ORF">A2650_02855</name>
</gene>
<organism evidence="2 3">
    <name type="scientific">Candidatus Yanofskybacteria bacterium RIFCSPHIGHO2_01_FULL_41_53</name>
    <dbReference type="NCBI Taxonomy" id="1802663"/>
    <lineage>
        <taxon>Bacteria</taxon>
        <taxon>Candidatus Yanofskyibacteriota</taxon>
    </lineage>
</organism>
<feature type="region of interest" description="Disordered" evidence="1">
    <location>
        <begin position="204"/>
        <end position="252"/>
    </location>
</feature>
<evidence type="ECO:0000313" key="2">
    <source>
        <dbReference type="EMBL" id="OGM99470.1"/>
    </source>
</evidence>
<dbReference type="EMBL" id="MGJD01000044">
    <property type="protein sequence ID" value="OGM99470.1"/>
    <property type="molecule type" value="Genomic_DNA"/>
</dbReference>
<sequence>MVNKSTLKIKKGIRMVSKKESKNRGFKRLFFGLIFVGFLVVIAAISYRLSGFYGHLDRFNLYVEDYDGRGAQKELGNLKAYHQYFSNWKLGYFADRFLLPKMHIYEAETAILNDDCDKAFSALEDHQDDFEALNLKGICQFKVLYEAYSSAAVRKDPKLKDVLVQRVVSEVAPTFKACVENGPGPETNFNCSYNYDLVSNPRSAQSALEGKMPGPKLVLGRSGQSQQPGKSGPGDRRLDPGPAGQGQLQRKG</sequence>
<name>A0A1F8EF63_9BACT</name>
<dbReference type="AlphaFoldDB" id="A0A1F8EF63"/>
<comment type="caution">
    <text evidence="2">The sequence shown here is derived from an EMBL/GenBank/DDBJ whole genome shotgun (WGS) entry which is preliminary data.</text>
</comment>
<dbReference type="Proteomes" id="UP000177117">
    <property type="component" value="Unassembled WGS sequence"/>
</dbReference>
<protein>
    <submittedName>
        <fullName evidence="2">Uncharacterized protein</fullName>
    </submittedName>
</protein>
<feature type="compositionally biased region" description="Low complexity" evidence="1">
    <location>
        <begin position="220"/>
        <end position="230"/>
    </location>
</feature>
<accession>A0A1F8EF63</accession>
<evidence type="ECO:0000256" key="1">
    <source>
        <dbReference type="SAM" id="MobiDB-lite"/>
    </source>
</evidence>